<evidence type="ECO:0000256" key="2">
    <source>
        <dbReference type="ARBA" id="ARBA00022692"/>
    </source>
</evidence>
<feature type="region of interest" description="Disordered" evidence="5">
    <location>
        <begin position="127"/>
        <end position="154"/>
    </location>
</feature>
<keyword evidence="3" id="KW-1133">Transmembrane helix</keyword>
<feature type="domain" description="AprE-like beta-barrel" evidence="6">
    <location>
        <begin position="21"/>
        <end position="71"/>
    </location>
</feature>
<dbReference type="RefSeq" id="WP_025161027.1">
    <property type="nucleotide sequence ID" value="NZ_JANF02000102.1"/>
</dbReference>
<dbReference type="PANTHER" id="PTHR30386:SF26">
    <property type="entry name" value="TRANSPORT PROTEIN COMB"/>
    <property type="match status" value="1"/>
</dbReference>
<accession>A0A8E0WN95</accession>
<evidence type="ECO:0000256" key="1">
    <source>
        <dbReference type="ARBA" id="ARBA00004167"/>
    </source>
</evidence>
<keyword evidence="2" id="KW-0812">Transmembrane</keyword>
<evidence type="ECO:0000256" key="4">
    <source>
        <dbReference type="ARBA" id="ARBA00023136"/>
    </source>
</evidence>
<evidence type="ECO:0000256" key="3">
    <source>
        <dbReference type="ARBA" id="ARBA00022989"/>
    </source>
</evidence>
<dbReference type="Gene3D" id="2.40.30.170">
    <property type="match status" value="1"/>
</dbReference>
<feature type="region of interest" description="Disordered" evidence="5">
    <location>
        <begin position="63"/>
        <end position="97"/>
    </location>
</feature>
<keyword evidence="4" id="KW-0472">Membrane</keyword>
<dbReference type="InterPro" id="IPR058982">
    <property type="entry name" value="Beta-barrel_AprE"/>
</dbReference>
<dbReference type="Pfam" id="PF26002">
    <property type="entry name" value="Beta-barrel_AprE"/>
    <property type="match status" value="1"/>
</dbReference>
<evidence type="ECO:0000256" key="5">
    <source>
        <dbReference type="SAM" id="MobiDB-lite"/>
    </source>
</evidence>
<protein>
    <recommendedName>
        <fullName evidence="6">AprE-like beta-barrel domain-containing protein</fullName>
    </recommendedName>
</protein>
<dbReference type="GO" id="GO:0016020">
    <property type="term" value="C:membrane"/>
    <property type="evidence" value="ECO:0007669"/>
    <property type="project" value="UniProtKB-SubCell"/>
</dbReference>
<evidence type="ECO:0000259" key="6">
    <source>
        <dbReference type="Pfam" id="PF26002"/>
    </source>
</evidence>
<dbReference type="Proteomes" id="UP000028135">
    <property type="component" value="Unassembled WGS sequence"/>
</dbReference>
<dbReference type="AlphaFoldDB" id="A0A8E0WN95"/>
<dbReference type="EMBL" id="JANF02000102">
    <property type="protein sequence ID" value="KER34379.1"/>
    <property type="molecule type" value="Genomic_DNA"/>
</dbReference>
<dbReference type="PANTHER" id="PTHR30386">
    <property type="entry name" value="MEMBRANE FUSION SUBUNIT OF EMRAB-TOLC MULTIDRUG EFFLUX PUMP"/>
    <property type="match status" value="1"/>
</dbReference>
<evidence type="ECO:0000313" key="7">
    <source>
        <dbReference type="EMBL" id="KER34379.1"/>
    </source>
</evidence>
<feature type="compositionally biased region" description="Basic residues" evidence="5">
    <location>
        <begin position="131"/>
        <end position="141"/>
    </location>
</feature>
<sequence>MITISRPGGSLMEVVPLEDKLLIEARISRRDIAFIRPRLPATVKITAYDPSIYGTVGRISPDTLQDEVNRDRSSTASMSAPGIPARGPGTAGTTPSCRAWPATVEIRTGRKTVFDYLMKPINKAKEAMRERKGKGIAKRRGGMPIPAISGPSSN</sequence>
<gene>
    <name evidence="7" type="ORF">AL00_21855</name>
</gene>
<name>A0A8E0WN95_9SPHN</name>
<proteinExistence type="predicted"/>
<dbReference type="InterPro" id="IPR050739">
    <property type="entry name" value="MFP"/>
</dbReference>
<organism evidence="7 8">
    <name type="scientific">Sphingobium indicum F2</name>
    <dbReference type="NCBI Taxonomy" id="1450518"/>
    <lineage>
        <taxon>Bacteria</taxon>
        <taxon>Pseudomonadati</taxon>
        <taxon>Pseudomonadota</taxon>
        <taxon>Alphaproteobacteria</taxon>
        <taxon>Sphingomonadales</taxon>
        <taxon>Sphingomonadaceae</taxon>
        <taxon>Sphingobium</taxon>
    </lineage>
</organism>
<dbReference type="PRINTS" id="PR01490">
    <property type="entry name" value="RTXTOXIND"/>
</dbReference>
<evidence type="ECO:0000313" key="8">
    <source>
        <dbReference type="Proteomes" id="UP000028135"/>
    </source>
</evidence>
<comment type="caution">
    <text evidence="7">The sequence shown here is derived from an EMBL/GenBank/DDBJ whole genome shotgun (WGS) entry which is preliminary data.</text>
</comment>
<reference evidence="7 8" key="1">
    <citation type="submission" date="2014-05" db="EMBL/GenBank/DDBJ databases">
        <title>Genome Announcement of Sphingobium lucknowense F2.</title>
        <authorList>
            <person name="Lal R."/>
            <person name="Negi V."/>
            <person name="Lata P."/>
            <person name="Sangwan N."/>
            <person name="Gupta S.K."/>
            <person name="Rao D.L.N."/>
            <person name="Das S."/>
        </authorList>
    </citation>
    <scope>NUCLEOTIDE SEQUENCE [LARGE SCALE GENOMIC DNA]</scope>
    <source>
        <strain evidence="7 8">F2</strain>
    </source>
</reference>
<comment type="subcellular location">
    <subcellularLocation>
        <location evidence="1">Membrane</location>
        <topology evidence="1">Single-pass membrane protein</topology>
    </subcellularLocation>
</comment>